<dbReference type="InterPro" id="IPR045275">
    <property type="entry name" value="MscS_archaea/bacteria_type"/>
</dbReference>
<dbReference type="SUPFAM" id="SSF82861">
    <property type="entry name" value="Mechanosensitive channel protein MscS (YggB), transmembrane region"/>
    <property type="match status" value="1"/>
</dbReference>
<dbReference type="SUPFAM" id="SSF50182">
    <property type="entry name" value="Sm-like ribonucleoproteins"/>
    <property type="match status" value="1"/>
</dbReference>
<dbReference type="InterPro" id="IPR010920">
    <property type="entry name" value="LSM_dom_sf"/>
</dbReference>
<feature type="domain" description="Mechanosensitive ion channel MscS C-terminal" evidence="9">
    <location>
        <begin position="207"/>
        <end position="289"/>
    </location>
</feature>
<evidence type="ECO:0000256" key="3">
    <source>
        <dbReference type="ARBA" id="ARBA00022475"/>
    </source>
</evidence>
<keyword evidence="3" id="KW-1003">Cell membrane</keyword>
<dbReference type="PANTHER" id="PTHR30221">
    <property type="entry name" value="SMALL-CONDUCTANCE MECHANOSENSITIVE CHANNEL"/>
    <property type="match status" value="1"/>
</dbReference>
<dbReference type="SUPFAM" id="SSF82689">
    <property type="entry name" value="Mechanosensitive channel protein MscS (YggB), C-terminal domain"/>
    <property type="match status" value="1"/>
</dbReference>
<comment type="subcellular location">
    <subcellularLocation>
        <location evidence="1">Cell membrane</location>
        <topology evidence="1">Multi-pass membrane protein</topology>
    </subcellularLocation>
</comment>
<dbReference type="KEGG" id="copr:Cop2CBH44_06110"/>
<feature type="transmembrane region" description="Helical" evidence="7">
    <location>
        <begin position="117"/>
        <end position="148"/>
    </location>
</feature>
<dbReference type="RefSeq" id="WP_021930212.1">
    <property type="nucleotide sequence ID" value="NZ_AP023322.1"/>
</dbReference>
<sequence length="304" mass="34123">MFLLQIPSIPIPTADTTKVSSFFEKLSHASNMGVQQFMEQMISGLIHGIIKILIAAIIFWIGRWLIKKIKYIVTNILERRHVEPSLKTFLLSLINITLMLILLVIIVSILGVNTSSFVALFASAGIAVGMALSGTLQNFAGGVMVLLFKPYKVGDYIEAQGQSGTVKEIQIFNTVLNTPDNKTIIVPNGGLSTGIINNYSKETRRRVDWVFGIAYGNNYDHAKDVLKRLLDSDERILKIPEYLIVLSSLGDSSVNITVRAWVPSSEYWNVFFSMNERVYKEFEKEGINIPFPQMDVHLFSTNEE</sequence>
<evidence type="ECO:0000256" key="6">
    <source>
        <dbReference type="ARBA" id="ARBA00023136"/>
    </source>
</evidence>
<dbReference type="Pfam" id="PF21082">
    <property type="entry name" value="MS_channel_3rd"/>
    <property type="match status" value="1"/>
</dbReference>
<keyword evidence="5 7" id="KW-1133">Transmembrane helix</keyword>
<comment type="similarity">
    <text evidence="2">Belongs to the MscS (TC 1.A.23) family.</text>
</comment>
<reference evidence="11" key="1">
    <citation type="submission" date="2020-07" db="EMBL/GenBank/DDBJ databases">
        <title>Complete genome sequencing of Coprobacter sp. strain 2CBH44.</title>
        <authorList>
            <person name="Sakamoto M."/>
            <person name="Murakami T."/>
            <person name="Mori H."/>
        </authorList>
    </citation>
    <scope>NUCLEOTIDE SEQUENCE [LARGE SCALE GENOMIC DNA]</scope>
    <source>
        <strain evidence="11">2CBH44</strain>
    </source>
</reference>
<feature type="transmembrane region" description="Helical" evidence="7">
    <location>
        <begin position="89"/>
        <end position="111"/>
    </location>
</feature>
<evidence type="ECO:0000256" key="2">
    <source>
        <dbReference type="ARBA" id="ARBA00008017"/>
    </source>
</evidence>
<dbReference type="GO" id="GO:0005886">
    <property type="term" value="C:plasma membrane"/>
    <property type="evidence" value="ECO:0007669"/>
    <property type="project" value="UniProtKB-SubCell"/>
</dbReference>
<keyword evidence="11" id="KW-1185">Reference proteome</keyword>
<dbReference type="Pfam" id="PF05552">
    <property type="entry name" value="MS_channel_1st_1"/>
    <property type="match status" value="1"/>
</dbReference>
<dbReference type="AlphaFoldDB" id="A0A7G1HVQ0"/>
<dbReference type="Gene3D" id="2.30.30.60">
    <property type="match status" value="1"/>
</dbReference>
<evidence type="ECO:0000259" key="9">
    <source>
        <dbReference type="Pfam" id="PF21082"/>
    </source>
</evidence>
<evidence type="ECO:0000313" key="10">
    <source>
        <dbReference type="EMBL" id="BCI62258.1"/>
    </source>
</evidence>
<evidence type="ECO:0000256" key="7">
    <source>
        <dbReference type="SAM" id="Phobius"/>
    </source>
</evidence>
<dbReference type="Proteomes" id="UP000594042">
    <property type="component" value="Chromosome"/>
</dbReference>
<dbReference type="PROSITE" id="PS01246">
    <property type="entry name" value="UPF0003"/>
    <property type="match status" value="1"/>
</dbReference>
<dbReference type="InterPro" id="IPR023408">
    <property type="entry name" value="MscS_beta-dom_sf"/>
</dbReference>
<keyword evidence="4 7" id="KW-0812">Transmembrane</keyword>
<dbReference type="InterPro" id="IPR008910">
    <property type="entry name" value="MSC_TM_helix"/>
</dbReference>
<dbReference type="InterPro" id="IPR006685">
    <property type="entry name" value="MscS_channel_2nd"/>
</dbReference>
<feature type="transmembrane region" description="Helical" evidence="7">
    <location>
        <begin position="41"/>
        <end position="61"/>
    </location>
</feature>
<keyword evidence="6 7" id="KW-0472">Membrane</keyword>
<dbReference type="InterPro" id="IPR011014">
    <property type="entry name" value="MscS_channel_TM-2"/>
</dbReference>
<accession>A0A7G1HVQ0</accession>
<evidence type="ECO:0000313" key="11">
    <source>
        <dbReference type="Proteomes" id="UP000594042"/>
    </source>
</evidence>
<evidence type="ECO:0000256" key="5">
    <source>
        <dbReference type="ARBA" id="ARBA00022989"/>
    </source>
</evidence>
<evidence type="ECO:0000256" key="4">
    <source>
        <dbReference type="ARBA" id="ARBA00022692"/>
    </source>
</evidence>
<dbReference type="Gene3D" id="1.10.287.1260">
    <property type="match status" value="1"/>
</dbReference>
<dbReference type="GO" id="GO:0008381">
    <property type="term" value="F:mechanosensitive monoatomic ion channel activity"/>
    <property type="evidence" value="ECO:0007669"/>
    <property type="project" value="InterPro"/>
</dbReference>
<evidence type="ECO:0000256" key="1">
    <source>
        <dbReference type="ARBA" id="ARBA00004651"/>
    </source>
</evidence>
<organism evidence="10 11">
    <name type="scientific">Coprobacter secundus subsp. similis</name>
    <dbReference type="NCBI Taxonomy" id="2751153"/>
    <lineage>
        <taxon>Bacteria</taxon>
        <taxon>Pseudomonadati</taxon>
        <taxon>Bacteroidota</taxon>
        <taxon>Bacteroidia</taxon>
        <taxon>Bacteroidales</taxon>
        <taxon>Barnesiellaceae</taxon>
        <taxon>Coprobacter</taxon>
    </lineage>
</organism>
<name>A0A7G1HVQ0_9BACT</name>
<dbReference type="PANTHER" id="PTHR30221:SF1">
    <property type="entry name" value="SMALL-CONDUCTANCE MECHANOSENSITIVE CHANNEL"/>
    <property type="match status" value="1"/>
</dbReference>
<feature type="domain" description="Mechanosensitive ion channel MscS" evidence="8">
    <location>
        <begin position="135"/>
        <end position="201"/>
    </location>
</feature>
<dbReference type="EMBL" id="AP023322">
    <property type="protein sequence ID" value="BCI62258.1"/>
    <property type="molecule type" value="Genomic_DNA"/>
</dbReference>
<dbReference type="Gene3D" id="3.30.70.100">
    <property type="match status" value="1"/>
</dbReference>
<evidence type="ECO:0000259" key="8">
    <source>
        <dbReference type="Pfam" id="PF00924"/>
    </source>
</evidence>
<gene>
    <name evidence="10" type="ORF">Cop2CBH44_06110</name>
</gene>
<dbReference type="InterPro" id="IPR049278">
    <property type="entry name" value="MS_channel_C"/>
</dbReference>
<dbReference type="InterPro" id="IPR011066">
    <property type="entry name" value="MscS_channel_C_sf"/>
</dbReference>
<dbReference type="InterPro" id="IPR006686">
    <property type="entry name" value="MscS_channel_CS"/>
</dbReference>
<protein>
    <submittedName>
        <fullName evidence="10">Mechanosensitive ion channel protein</fullName>
    </submittedName>
</protein>
<dbReference type="Pfam" id="PF00924">
    <property type="entry name" value="MS_channel_2nd"/>
    <property type="match status" value="1"/>
</dbReference>
<proteinExistence type="inferred from homology"/>